<accession>A0A699SZW3</accession>
<organism evidence="1">
    <name type="scientific">Tanacetum cinerariifolium</name>
    <name type="common">Dalmatian daisy</name>
    <name type="synonym">Chrysanthemum cinerariifolium</name>
    <dbReference type="NCBI Taxonomy" id="118510"/>
    <lineage>
        <taxon>Eukaryota</taxon>
        <taxon>Viridiplantae</taxon>
        <taxon>Streptophyta</taxon>
        <taxon>Embryophyta</taxon>
        <taxon>Tracheophyta</taxon>
        <taxon>Spermatophyta</taxon>
        <taxon>Magnoliopsida</taxon>
        <taxon>eudicotyledons</taxon>
        <taxon>Gunneridae</taxon>
        <taxon>Pentapetalae</taxon>
        <taxon>asterids</taxon>
        <taxon>campanulids</taxon>
        <taxon>Asterales</taxon>
        <taxon>Asteraceae</taxon>
        <taxon>Asteroideae</taxon>
        <taxon>Anthemideae</taxon>
        <taxon>Anthemidinae</taxon>
        <taxon>Tanacetum</taxon>
    </lineage>
</organism>
<protein>
    <submittedName>
        <fullName evidence="1">Uncharacterized protein</fullName>
    </submittedName>
</protein>
<sequence>MLLSAVAYNLKKLLKHQPKQTARVAIALYPPPQGRCTPQFSARLTSFKLRRGRLLAKPTPSRSSATATVVYNT</sequence>
<evidence type="ECO:0000313" key="1">
    <source>
        <dbReference type="EMBL" id="GFD03662.1"/>
    </source>
</evidence>
<reference evidence="1" key="1">
    <citation type="journal article" date="2019" name="Sci. Rep.">
        <title>Draft genome of Tanacetum cinerariifolium, the natural source of mosquito coil.</title>
        <authorList>
            <person name="Yamashiro T."/>
            <person name="Shiraishi A."/>
            <person name="Satake H."/>
            <person name="Nakayama K."/>
        </authorList>
    </citation>
    <scope>NUCLEOTIDE SEQUENCE</scope>
</reference>
<name>A0A699SZW3_TANCI</name>
<dbReference type="AlphaFoldDB" id="A0A699SZW3"/>
<gene>
    <name evidence="1" type="ORF">Tci_875631</name>
</gene>
<dbReference type="EMBL" id="BKCJ011206520">
    <property type="protein sequence ID" value="GFD03662.1"/>
    <property type="molecule type" value="Genomic_DNA"/>
</dbReference>
<proteinExistence type="predicted"/>
<comment type="caution">
    <text evidence="1">The sequence shown here is derived from an EMBL/GenBank/DDBJ whole genome shotgun (WGS) entry which is preliminary data.</text>
</comment>